<dbReference type="InterPro" id="IPR001091">
    <property type="entry name" value="RM_Methyltransferase"/>
</dbReference>
<feature type="region of interest" description="Disordered" evidence="3">
    <location>
        <begin position="206"/>
        <end position="225"/>
    </location>
</feature>
<dbReference type="Pfam" id="PF01555">
    <property type="entry name" value="N6_N4_Mtase"/>
    <property type="match status" value="2"/>
</dbReference>
<evidence type="ECO:0000256" key="3">
    <source>
        <dbReference type="SAM" id="MobiDB-lite"/>
    </source>
</evidence>
<dbReference type="InterPro" id="IPR029063">
    <property type="entry name" value="SAM-dependent_MTases_sf"/>
</dbReference>
<proteinExistence type="predicted"/>
<accession>A0A0F9TKD9</accession>
<keyword evidence="1" id="KW-0489">Methyltransferase</keyword>
<keyword evidence="2" id="KW-0808">Transferase</keyword>
<dbReference type="GO" id="GO:0008170">
    <property type="term" value="F:N-methyltransferase activity"/>
    <property type="evidence" value="ECO:0007669"/>
    <property type="project" value="InterPro"/>
</dbReference>
<feature type="region of interest" description="Disordered" evidence="3">
    <location>
        <begin position="427"/>
        <end position="446"/>
    </location>
</feature>
<dbReference type="GO" id="GO:0032259">
    <property type="term" value="P:methylation"/>
    <property type="evidence" value="ECO:0007669"/>
    <property type="project" value="UniProtKB-KW"/>
</dbReference>
<evidence type="ECO:0000256" key="2">
    <source>
        <dbReference type="ARBA" id="ARBA00022679"/>
    </source>
</evidence>
<feature type="domain" description="DNA methylase N-4/N-6" evidence="4">
    <location>
        <begin position="481"/>
        <end position="516"/>
    </location>
</feature>
<dbReference type="EMBL" id="LAZR01001620">
    <property type="protein sequence ID" value="KKN41848.1"/>
    <property type="molecule type" value="Genomic_DNA"/>
</dbReference>
<evidence type="ECO:0000259" key="4">
    <source>
        <dbReference type="Pfam" id="PF01555"/>
    </source>
</evidence>
<feature type="region of interest" description="Disordered" evidence="3">
    <location>
        <begin position="293"/>
        <end position="313"/>
    </location>
</feature>
<dbReference type="GO" id="GO:0003677">
    <property type="term" value="F:DNA binding"/>
    <property type="evidence" value="ECO:0007669"/>
    <property type="project" value="InterPro"/>
</dbReference>
<name>A0A0F9TKD9_9ZZZZ</name>
<protein>
    <recommendedName>
        <fullName evidence="4">DNA methylase N-4/N-6 domain-containing protein</fullName>
    </recommendedName>
</protein>
<dbReference type="SUPFAM" id="SSF53335">
    <property type="entry name" value="S-adenosyl-L-methionine-dependent methyltransferases"/>
    <property type="match status" value="1"/>
</dbReference>
<dbReference type="InterPro" id="IPR002941">
    <property type="entry name" value="DNA_methylase_N4/N6"/>
</dbReference>
<feature type="domain" description="DNA methylase N-4/N-6" evidence="4">
    <location>
        <begin position="32"/>
        <end position="407"/>
    </location>
</feature>
<organism evidence="5">
    <name type="scientific">marine sediment metagenome</name>
    <dbReference type="NCBI Taxonomy" id="412755"/>
    <lineage>
        <taxon>unclassified sequences</taxon>
        <taxon>metagenomes</taxon>
        <taxon>ecological metagenomes</taxon>
    </lineage>
</organism>
<evidence type="ECO:0000313" key="5">
    <source>
        <dbReference type="EMBL" id="KKN41848.1"/>
    </source>
</evidence>
<dbReference type="AlphaFoldDB" id="A0A0F9TKD9"/>
<comment type="caution">
    <text evidence="5">The sequence shown here is derived from an EMBL/GenBank/DDBJ whole genome shotgun (WGS) entry which is preliminary data.</text>
</comment>
<dbReference type="Gene3D" id="3.40.50.150">
    <property type="entry name" value="Vaccinia Virus protein VP39"/>
    <property type="match status" value="2"/>
</dbReference>
<gene>
    <name evidence="5" type="ORF">LCGC14_0719080</name>
</gene>
<reference evidence="5" key="1">
    <citation type="journal article" date="2015" name="Nature">
        <title>Complex archaea that bridge the gap between prokaryotes and eukaryotes.</title>
        <authorList>
            <person name="Spang A."/>
            <person name="Saw J.H."/>
            <person name="Jorgensen S.L."/>
            <person name="Zaremba-Niedzwiedzka K."/>
            <person name="Martijn J."/>
            <person name="Lind A.E."/>
            <person name="van Eijk R."/>
            <person name="Schleper C."/>
            <person name="Guy L."/>
            <person name="Ettema T.J."/>
        </authorList>
    </citation>
    <scope>NUCLEOTIDE SEQUENCE</scope>
</reference>
<dbReference type="PRINTS" id="PR00508">
    <property type="entry name" value="S21N4MTFRASE"/>
</dbReference>
<feature type="compositionally biased region" description="Basic and acidic residues" evidence="3">
    <location>
        <begin position="295"/>
        <end position="306"/>
    </location>
</feature>
<sequence length="529" mass="58525">MSIPDVLANLRSWHVAVGHVSTVLAEIPDGVIHCSVSSPPYWGLRSYLEDDDPSKADEIGSEKTSEEYVEKVVAVYREVRRVLRDDGVCWVNIGDVYATGAGKVGECPGGGEQGDKWRGYRGGHTAEQAGKNAKRVHAMGPMTQPNRLPIAGLKPGDMVGIPWRLALALQADGWWLRMDVIWHKRSPMPESCNGWRWERCRVKVKKGDRGKQRAGDGQPLGHPNCDHSDGVWFGQAEYTPCPGCPKCEPNGGLVLRKGSWRPTKAHDYILQLAKSPQYFCDAQAVAEAVTGGAHHRGDGVHRKSADAGHGIRQNEDYGANVRELVTTRNPRSVWTFSTESAAWDFCLACQSLYLGAQRRGIEIDTSSGRPVRTCPICNSTDDWVDHFATFPSALPEKCIRVSTSEKGCCPECGAQWARVIEKRRTATRPAKKNAIDTTGKANRDPERHVTETVTIGWRRTCICSRYSHQREIEPYDPIPPLVLDPFSGSGRTIIAARRLNCRAIGIELNPAYATLSESLIHEDQPLFNT</sequence>
<evidence type="ECO:0000256" key="1">
    <source>
        <dbReference type="ARBA" id="ARBA00022603"/>
    </source>
</evidence>